<comment type="caution">
    <text evidence="3">The sequence shown here is derived from an EMBL/GenBank/DDBJ whole genome shotgun (WGS) entry which is preliminary data.</text>
</comment>
<evidence type="ECO:0000256" key="2">
    <source>
        <dbReference type="SAM" id="Phobius"/>
    </source>
</evidence>
<dbReference type="InterPro" id="IPR021733">
    <property type="entry name" value="DUF3304"/>
</dbReference>
<name>A0A6N6WEA5_9BURK</name>
<reference evidence="3 4" key="1">
    <citation type="journal article" date="2020" name="Int. J. Syst. Evol. Microbiol.">
        <title>Paraburkholderia madseniana sp. nov., a phenolic acid-degrading bacterium isolated from acidic forest soil.</title>
        <authorList>
            <person name="Wilhelm R.C."/>
            <person name="Murphy S.J.L."/>
            <person name="Feriancek N.M."/>
            <person name="Karasz D.C."/>
            <person name="DeRito C.M."/>
            <person name="Newman J.D."/>
            <person name="Buckley D.H."/>
        </authorList>
    </citation>
    <scope>NUCLEOTIDE SEQUENCE [LARGE SCALE GENOMIC DNA]</scope>
    <source>
        <strain evidence="3 4">RP11</strain>
    </source>
</reference>
<dbReference type="Proteomes" id="UP000463700">
    <property type="component" value="Unassembled WGS sequence"/>
</dbReference>
<keyword evidence="2" id="KW-0472">Membrane</keyword>
<proteinExistence type="predicted"/>
<dbReference type="EMBL" id="VOSW01000028">
    <property type="protein sequence ID" value="KAE8758843.1"/>
    <property type="molecule type" value="Genomic_DNA"/>
</dbReference>
<feature type="compositionally biased region" description="Basic and acidic residues" evidence="1">
    <location>
        <begin position="293"/>
        <end position="304"/>
    </location>
</feature>
<organism evidence="3 4">
    <name type="scientific">Paraburkholderia madseniana</name>
    <dbReference type="NCBI Taxonomy" id="2599607"/>
    <lineage>
        <taxon>Bacteria</taxon>
        <taxon>Pseudomonadati</taxon>
        <taxon>Pseudomonadota</taxon>
        <taxon>Betaproteobacteria</taxon>
        <taxon>Burkholderiales</taxon>
        <taxon>Burkholderiaceae</taxon>
        <taxon>Paraburkholderia</taxon>
    </lineage>
</organism>
<keyword evidence="2" id="KW-1133">Transmembrane helix</keyword>
<sequence>MRLTCRSTSTQGWVICGSISSPMVRCGSWCQISGRMRLTIPGRTTRFRRNIRGSSTRRLLVRDRHSRKTKSKSTTCVSRTLTMTDNKGLPCAAEHSMNTDGAVRPYRACGCTELSATVVRTARTDYVACCSERLGLELRMKKIRRWRRVVRFGFIVAIVLMASSVSASMGGIDHLPDYLSVSNFSVNGAAGFQAADGNVSVPGPSMPRKWQPGLTVHVKWTISDWRHGGGSNYEADVPVDPYAEPGNVYVHFLANGNVRVVVSNYYPWSPKYPGPHDPIPQKQPWNDFPQSWVDRRSVSERLKNMDMQPKPQTPASPEGK</sequence>
<protein>
    <submittedName>
        <fullName evidence="3">DUF3304 domain-containing protein</fullName>
    </submittedName>
</protein>
<feature type="transmembrane region" description="Helical" evidence="2">
    <location>
        <begin position="149"/>
        <end position="172"/>
    </location>
</feature>
<dbReference type="AlphaFoldDB" id="A0A6N6WEA5"/>
<keyword evidence="2" id="KW-0812">Transmembrane</keyword>
<accession>A0A6N6WEA5</accession>
<dbReference type="Pfam" id="PF11745">
    <property type="entry name" value="DUF3304"/>
    <property type="match status" value="1"/>
</dbReference>
<evidence type="ECO:0000313" key="3">
    <source>
        <dbReference type="EMBL" id="KAE8758843.1"/>
    </source>
</evidence>
<gene>
    <name evidence="3" type="ORF">FSO04_16580</name>
</gene>
<feature type="region of interest" description="Disordered" evidence="1">
    <location>
        <begin position="277"/>
        <end position="320"/>
    </location>
</feature>
<dbReference type="OrthoDB" id="8656856at2"/>
<evidence type="ECO:0000256" key="1">
    <source>
        <dbReference type="SAM" id="MobiDB-lite"/>
    </source>
</evidence>
<evidence type="ECO:0000313" key="4">
    <source>
        <dbReference type="Proteomes" id="UP000463700"/>
    </source>
</evidence>